<keyword evidence="3" id="KW-1185">Reference proteome</keyword>
<evidence type="ECO:0000313" key="2">
    <source>
        <dbReference type="EMBL" id="THU75890.1"/>
    </source>
</evidence>
<accession>A0A4S8KK88</accession>
<proteinExistence type="predicted"/>
<evidence type="ECO:0000313" key="3">
    <source>
        <dbReference type="Proteomes" id="UP000297245"/>
    </source>
</evidence>
<feature type="compositionally biased region" description="Acidic residues" evidence="1">
    <location>
        <begin position="66"/>
        <end position="78"/>
    </location>
</feature>
<gene>
    <name evidence="2" type="ORF">K435DRAFT_813934</name>
</gene>
<dbReference type="Proteomes" id="UP000297245">
    <property type="component" value="Unassembled WGS sequence"/>
</dbReference>
<dbReference type="AlphaFoldDB" id="A0A4S8KK88"/>
<feature type="region of interest" description="Disordered" evidence="1">
    <location>
        <begin position="108"/>
        <end position="127"/>
    </location>
</feature>
<name>A0A4S8KK88_DENBC</name>
<feature type="region of interest" description="Disordered" evidence="1">
    <location>
        <begin position="66"/>
        <end position="93"/>
    </location>
</feature>
<evidence type="ECO:0000256" key="1">
    <source>
        <dbReference type="SAM" id="MobiDB-lite"/>
    </source>
</evidence>
<dbReference type="EMBL" id="ML181407">
    <property type="protein sequence ID" value="THU75890.1"/>
    <property type="molecule type" value="Genomic_DNA"/>
</dbReference>
<protein>
    <submittedName>
        <fullName evidence="2">Uncharacterized protein</fullName>
    </submittedName>
</protein>
<dbReference type="OrthoDB" id="3257409at2759"/>
<organism evidence="2 3">
    <name type="scientific">Dendrothele bispora (strain CBS 962.96)</name>
    <dbReference type="NCBI Taxonomy" id="1314807"/>
    <lineage>
        <taxon>Eukaryota</taxon>
        <taxon>Fungi</taxon>
        <taxon>Dikarya</taxon>
        <taxon>Basidiomycota</taxon>
        <taxon>Agaricomycotina</taxon>
        <taxon>Agaricomycetes</taxon>
        <taxon>Agaricomycetidae</taxon>
        <taxon>Agaricales</taxon>
        <taxon>Agaricales incertae sedis</taxon>
        <taxon>Dendrothele</taxon>
    </lineage>
</organism>
<reference evidence="2 3" key="1">
    <citation type="journal article" date="2019" name="Nat. Ecol. Evol.">
        <title>Megaphylogeny resolves global patterns of mushroom evolution.</title>
        <authorList>
            <person name="Varga T."/>
            <person name="Krizsan K."/>
            <person name="Foldi C."/>
            <person name="Dima B."/>
            <person name="Sanchez-Garcia M."/>
            <person name="Sanchez-Ramirez S."/>
            <person name="Szollosi G.J."/>
            <person name="Szarkandi J.G."/>
            <person name="Papp V."/>
            <person name="Albert L."/>
            <person name="Andreopoulos W."/>
            <person name="Angelini C."/>
            <person name="Antonin V."/>
            <person name="Barry K.W."/>
            <person name="Bougher N.L."/>
            <person name="Buchanan P."/>
            <person name="Buyck B."/>
            <person name="Bense V."/>
            <person name="Catcheside P."/>
            <person name="Chovatia M."/>
            <person name="Cooper J."/>
            <person name="Damon W."/>
            <person name="Desjardin D."/>
            <person name="Finy P."/>
            <person name="Geml J."/>
            <person name="Haridas S."/>
            <person name="Hughes K."/>
            <person name="Justo A."/>
            <person name="Karasinski D."/>
            <person name="Kautmanova I."/>
            <person name="Kiss B."/>
            <person name="Kocsube S."/>
            <person name="Kotiranta H."/>
            <person name="LaButti K.M."/>
            <person name="Lechner B.E."/>
            <person name="Liimatainen K."/>
            <person name="Lipzen A."/>
            <person name="Lukacs Z."/>
            <person name="Mihaltcheva S."/>
            <person name="Morgado L.N."/>
            <person name="Niskanen T."/>
            <person name="Noordeloos M.E."/>
            <person name="Ohm R.A."/>
            <person name="Ortiz-Santana B."/>
            <person name="Ovrebo C."/>
            <person name="Racz N."/>
            <person name="Riley R."/>
            <person name="Savchenko A."/>
            <person name="Shiryaev A."/>
            <person name="Soop K."/>
            <person name="Spirin V."/>
            <person name="Szebenyi C."/>
            <person name="Tomsovsky M."/>
            <person name="Tulloss R.E."/>
            <person name="Uehling J."/>
            <person name="Grigoriev I.V."/>
            <person name="Vagvolgyi C."/>
            <person name="Papp T."/>
            <person name="Martin F.M."/>
            <person name="Miettinen O."/>
            <person name="Hibbett D.S."/>
            <person name="Nagy L.G."/>
        </authorList>
    </citation>
    <scope>NUCLEOTIDE SEQUENCE [LARGE SCALE GENOMIC DNA]</scope>
    <source>
        <strain evidence="2 3">CBS 962.96</strain>
    </source>
</reference>
<sequence length="530" mass="60105">MPRPVKKTTTRTVRKNGGHKYVTCRHCGRKVTDTTERKHLKSLQLSTLLTPIYDYTAPVLEEEDEDMRAFEEAEDSGYPDDSNSRTVFWSAGDDSGDVDVDITTVHHDQDIDKDNPPPLNESTTDLPYYMPQSRRVTIEEVDESDEEDPNDEEDTLLDEEHGVDWAAEAGWADDEELLGLSFEESLGEGLEIDLSEFARELTDDELAWLRHYALKVETHMNEKAFKSLSFAFPESNLQSWKVTKARAAWLARPHADENTCPYCKEPRYRLNSKRPRKRFVYIPLIPRLVSFFRSRDMVEKLRYRADFVESDTHMNDVFDGKLYSHLSFDTVDEKLFALHGYLILLFGDIPAISLLACLIGHNGIHPCRICNIRGICAPGGKTNYVPLDRSRHPAVRQDPTQIKAYDPAKLPMRDHKEMRTQAEEVDFAPSANQSKTLATKSGIKGQFKGLDKGSGNCEIDEDVWKSIGRATAASGPYIPSTFGASPPDVADDKKAQSADSWSFWILYLGPVLLEKAFKRRVYVGKTKSAR</sequence>